<feature type="transmembrane region" description="Helical" evidence="4">
    <location>
        <begin position="313"/>
        <end position="335"/>
    </location>
</feature>
<keyword evidence="1 4" id="KW-0812">Transmembrane</keyword>
<evidence type="ECO:0000256" key="2">
    <source>
        <dbReference type="ARBA" id="ARBA00022989"/>
    </source>
</evidence>
<dbReference type="PANTHER" id="PTHR11360">
    <property type="entry name" value="MONOCARBOXYLATE TRANSPORTER"/>
    <property type="match status" value="1"/>
</dbReference>
<feature type="domain" description="Major facilitator superfamily (MFS) profile" evidence="5">
    <location>
        <begin position="10"/>
        <end position="401"/>
    </location>
</feature>
<evidence type="ECO:0000313" key="7">
    <source>
        <dbReference type="Proteomes" id="UP000593892"/>
    </source>
</evidence>
<dbReference type="AlphaFoldDB" id="A0A7S7NRE0"/>
<dbReference type="Proteomes" id="UP000593892">
    <property type="component" value="Chromosome"/>
</dbReference>
<feature type="transmembrane region" description="Helical" evidence="4">
    <location>
        <begin position="55"/>
        <end position="74"/>
    </location>
</feature>
<feature type="transmembrane region" description="Helical" evidence="4">
    <location>
        <begin position="376"/>
        <end position="397"/>
    </location>
</feature>
<keyword evidence="7" id="KW-1185">Reference proteome</keyword>
<name>A0A7S7NRE0_PALFE</name>
<dbReference type="InterPro" id="IPR050327">
    <property type="entry name" value="Proton-linked_MCT"/>
</dbReference>
<evidence type="ECO:0000259" key="5">
    <source>
        <dbReference type="PROSITE" id="PS50850"/>
    </source>
</evidence>
<accession>A0A7S7NRE0</accession>
<feature type="transmembrane region" description="Helical" evidence="4">
    <location>
        <begin position="289"/>
        <end position="307"/>
    </location>
</feature>
<feature type="transmembrane region" description="Helical" evidence="4">
    <location>
        <begin position="143"/>
        <end position="164"/>
    </location>
</feature>
<proteinExistence type="predicted"/>
<dbReference type="Gene3D" id="1.20.1250.20">
    <property type="entry name" value="MFS general substrate transporter like domains"/>
    <property type="match status" value="1"/>
</dbReference>
<feature type="transmembrane region" description="Helical" evidence="4">
    <location>
        <begin position="218"/>
        <end position="238"/>
    </location>
</feature>
<evidence type="ECO:0000256" key="4">
    <source>
        <dbReference type="SAM" id="Phobius"/>
    </source>
</evidence>
<feature type="transmembrane region" description="Helical" evidence="4">
    <location>
        <begin position="108"/>
        <end position="131"/>
    </location>
</feature>
<dbReference type="EMBL" id="CP063849">
    <property type="protein sequence ID" value="QOY88430.1"/>
    <property type="molecule type" value="Genomic_DNA"/>
</dbReference>
<keyword evidence="3 4" id="KW-0472">Membrane</keyword>
<dbReference type="InterPro" id="IPR036259">
    <property type="entry name" value="MFS_trans_sf"/>
</dbReference>
<dbReference type="KEGG" id="pfer:IRI77_00245"/>
<dbReference type="InterPro" id="IPR020846">
    <property type="entry name" value="MFS_dom"/>
</dbReference>
<keyword evidence="2 4" id="KW-1133">Transmembrane helix</keyword>
<evidence type="ECO:0000313" key="6">
    <source>
        <dbReference type="EMBL" id="QOY88430.1"/>
    </source>
</evidence>
<dbReference type="PROSITE" id="PS50850">
    <property type="entry name" value="MFS"/>
    <property type="match status" value="1"/>
</dbReference>
<gene>
    <name evidence="6" type="ORF">IRI77_00245</name>
</gene>
<feature type="transmembrane region" description="Helical" evidence="4">
    <location>
        <begin position="12"/>
        <end position="35"/>
    </location>
</feature>
<evidence type="ECO:0000256" key="1">
    <source>
        <dbReference type="ARBA" id="ARBA00022692"/>
    </source>
</evidence>
<organism evidence="6 7">
    <name type="scientific">Paludibaculum fermentans</name>
    <dbReference type="NCBI Taxonomy" id="1473598"/>
    <lineage>
        <taxon>Bacteria</taxon>
        <taxon>Pseudomonadati</taxon>
        <taxon>Acidobacteriota</taxon>
        <taxon>Terriglobia</taxon>
        <taxon>Bryobacterales</taxon>
        <taxon>Bryobacteraceae</taxon>
        <taxon>Paludibaculum</taxon>
    </lineage>
</organism>
<feature type="transmembrane region" description="Helical" evidence="4">
    <location>
        <begin position="347"/>
        <end position="370"/>
    </location>
</feature>
<dbReference type="PANTHER" id="PTHR11360:SF290">
    <property type="entry name" value="MONOCARBOXYLATE MFS PERMEASE"/>
    <property type="match status" value="1"/>
</dbReference>
<feature type="transmembrane region" description="Helical" evidence="4">
    <location>
        <begin position="170"/>
        <end position="192"/>
    </location>
</feature>
<dbReference type="RefSeq" id="WP_194450092.1">
    <property type="nucleotide sequence ID" value="NZ_CP063849.1"/>
</dbReference>
<feature type="transmembrane region" description="Helical" evidence="4">
    <location>
        <begin position="258"/>
        <end position="277"/>
    </location>
</feature>
<evidence type="ECO:0000256" key="3">
    <source>
        <dbReference type="ARBA" id="ARBA00023136"/>
    </source>
</evidence>
<dbReference type="SUPFAM" id="SSF103473">
    <property type="entry name" value="MFS general substrate transporter"/>
    <property type="match status" value="1"/>
</dbReference>
<reference evidence="6 7" key="1">
    <citation type="submission" date="2020-10" db="EMBL/GenBank/DDBJ databases">
        <title>Complete genome sequence of Paludibaculum fermentans P105T, a facultatively anaerobic acidobacterium capable of dissimilatory Fe(III) reduction.</title>
        <authorList>
            <person name="Dedysh S.N."/>
            <person name="Beletsky A.V."/>
            <person name="Kulichevskaya I.S."/>
            <person name="Mardanov A.V."/>
            <person name="Ravin N.V."/>
        </authorList>
    </citation>
    <scope>NUCLEOTIDE SEQUENCE [LARGE SCALE GENOMIC DNA]</scope>
    <source>
        <strain evidence="6 7">P105</strain>
    </source>
</reference>
<dbReference type="GO" id="GO:0022857">
    <property type="term" value="F:transmembrane transporter activity"/>
    <property type="evidence" value="ECO:0007669"/>
    <property type="project" value="InterPro"/>
</dbReference>
<sequence length="436" mass="47338">MSTRTGHDAPWSVAIASGLILGLVVGIPYFGLPYFYDYFEHSISEGGFGWSKPSIMLGLPIGTFVTLLAGPLFVRRLPPRACILGGSMVCALSLAGFGLMRGSLLEYYLLWILYMTGWIFAGPLSHQILLTRTFHRNRGAAMAIAYFGISAFGAVSVACLARPLTHAFGFRIALMLIGACALLAVPIALRAFPKVEPAPSLQPLAAIPRETESPFNRAFWLLLVGSTISVAGVAGVTQHLKLIFRESGYLNQLVLDQVFGWTLMFMLGFMAVGRFAFAWGADHFPKRHVITVGFLFMSAAMPLLYFLKQAGGPYLFGAIFGFGMTVDFVVVPLLVTDYFDSKSMPRVMGIIVPVNTVGQTWFPYLVSLLWTVFGNYSVPLMITFASILAGWFALALLPKPSPARRLQFVDGLGARMAGEHAQAAVNPASATPEVTL</sequence>
<protein>
    <recommendedName>
        <fullName evidence="5">Major facilitator superfamily (MFS) profile domain-containing protein</fullName>
    </recommendedName>
</protein>